<dbReference type="EMBL" id="UINC01148020">
    <property type="protein sequence ID" value="SVD39672.1"/>
    <property type="molecule type" value="Genomic_DNA"/>
</dbReference>
<reference evidence="1" key="1">
    <citation type="submission" date="2018-05" db="EMBL/GenBank/DDBJ databases">
        <authorList>
            <person name="Lanie J.A."/>
            <person name="Ng W.-L."/>
            <person name="Kazmierczak K.M."/>
            <person name="Andrzejewski T.M."/>
            <person name="Davidsen T.M."/>
            <person name="Wayne K.J."/>
            <person name="Tettelin H."/>
            <person name="Glass J.I."/>
            <person name="Rusch D."/>
            <person name="Podicherti R."/>
            <person name="Tsui H.-C.T."/>
            <person name="Winkler M.E."/>
        </authorList>
    </citation>
    <scope>NUCLEOTIDE SEQUENCE</scope>
</reference>
<gene>
    <name evidence="1" type="ORF">METZ01_LOCUS392526</name>
</gene>
<protein>
    <submittedName>
        <fullName evidence="1">Uncharacterized protein</fullName>
    </submittedName>
</protein>
<accession>A0A382UZI6</accession>
<proteinExistence type="predicted"/>
<name>A0A382UZI6_9ZZZZ</name>
<organism evidence="1">
    <name type="scientific">marine metagenome</name>
    <dbReference type="NCBI Taxonomy" id="408172"/>
    <lineage>
        <taxon>unclassified sequences</taxon>
        <taxon>metagenomes</taxon>
        <taxon>ecological metagenomes</taxon>
    </lineage>
</organism>
<dbReference type="AlphaFoldDB" id="A0A382UZI6"/>
<evidence type="ECO:0000313" key="1">
    <source>
        <dbReference type="EMBL" id="SVD39672.1"/>
    </source>
</evidence>
<sequence>MTERSNYGHGTFSWIDCATTPRRRYQTVPPRPLWLDRGSDRAFSNPQILVSLGSSMIGHGPPFSVRF</sequence>